<feature type="domain" description="Response regulatory" evidence="2">
    <location>
        <begin position="12"/>
        <end position="123"/>
    </location>
</feature>
<dbReference type="SUPFAM" id="SSF52172">
    <property type="entry name" value="CheY-like"/>
    <property type="match status" value="1"/>
</dbReference>
<gene>
    <name evidence="3" type="ORF">J8J14_23005</name>
</gene>
<dbReference type="InterPro" id="IPR001789">
    <property type="entry name" value="Sig_transdc_resp-reg_receiver"/>
</dbReference>
<evidence type="ECO:0000313" key="4">
    <source>
        <dbReference type="Proteomes" id="UP000681594"/>
    </source>
</evidence>
<accession>A0ABS4AKR9</accession>
<keyword evidence="1" id="KW-0597">Phosphoprotein</keyword>
<feature type="modified residue" description="4-aspartylphosphate" evidence="1">
    <location>
        <position position="63"/>
    </location>
</feature>
<dbReference type="Proteomes" id="UP000681594">
    <property type="component" value="Unassembled WGS sequence"/>
</dbReference>
<dbReference type="PROSITE" id="PS50110">
    <property type="entry name" value="RESPONSE_REGULATORY"/>
    <property type="match status" value="1"/>
</dbReference>
<protein>
    <submittedName>
        <fullName evidence="3">Response regulator</fullName>
    </submittedName>
</protein>
<proteinExistence type="predicted"/>
<comment type="caution">
    <text evidence="3">The sequence shown here is derived from an EMBL/GenBank/DDBJ whole genome shotgun (WGS) entry which is preliminary data.</text>
</comment>
<evidence type="ECO:0000256" key="1">
    <source>
        <dbReference type="PROSITE-ProRule" id="PRU00169"/>
    </source>
</evidence>
<evidence type="ECO:0000313" key="3">
    <source>
        <dbReference type="EMBL" id="MBP0447632.1"/>
    </source>
</evidence>
<organism evidence="3 4">
    <name type="scientific">Pararoseomonas baculiformis</name>
    <dbReference type="NCBI Taxonomy" id="2820812"/>
    <lineage>
        <taxon>Bacteria</taxon>
        <taxon>Pseudomonadati</taxon>
        <taxon>Pseudomonadota</taxon>
        <taxon>Alphaproteobacteria</taxon>
        <taxon>Acetobacterales</taxon>
        <taxon>Acetobacteraceae</taxon>
        <taxon>Pararoseomonas</taxon>
    </lineage>
</organism>
<evidence type="ECO:0000259" key="2">
    <source>
        <dbReference type="PROSITE" id="PS50110"/>
    </source>
</evidence>
<dbReference type="RefSeq" id="WP_209381899.1">
    <property type="nucleotide sequence ID" value="NZ_JAGIZB010000046.1"/>
</dbReference>
<reference evidence="3 4" key="1">
    <citation type="submission" date="2021-03" db="EMBL/GenBank/DDBJ databases">
        <authorList>
            <person name="So Y."/>
        </authorList>
    </citation>
    <scope>NUCLEOTIDE SEQUENCE [LARGE SCALE GENOMIC DNA]</scope>
    <source>
        <strain evidence="3 4">SSH11</strain>
    </source>
</reference>
<name>A0ABS4AKR9_9PROT</name>
<dbReference type="InterPro" id="IPR011006">
    <property type="entry name" value="CheY-like_superfamily"/>
</dbReference>
<dbReference type="Gene3D" id="3.40.50.2300">
    <property type="match status" value="1"/>
</dbReference>
<sequence>MSGTEDTLRGRRILVVEDEYMIADELTEALEEAGAEVVGPVARVGRALDLARGERDIAGALLDVSLGGEMVWPVLDTLTERGVPAVLVTGFDAGVVPPAYARLPRCEKPVAAQDLLRTLAREIRG</sequence>
<dbReference type="EMBL" id="JAGIZB010000046">
    <property type="protein sequence ID" value="MBP0447632.1"/>
    <property type="molecule type" value="Genomic_DNA"/>
</dbReference>
<keyword evidence="4" id="KW-1185">Reference proteome</keyword>